<dbReference type="InterPro" id="IPR013320">
    <property type="entry name" value="ConA-like_dom_sf"/>
</dbReference>
<protein>
    <recommendedName>
        <fullName evidence="1">SPRY domain-containing protein</fullName>
    </recommendedName>
</protein>
<gene>
    <name evidence="2" type="ORF">Cni_G23975</name>
</gene>
<dbReference type="InterPro" id="IPR043136">
    <property type="entry name" value="B30.2/SPRY_sf"/>
</dbReference>
<organism evidence="2 3">
    <name type="scientific">Canna indica</name>
    <name type="common">Indian-shot</name>
    <dbReference type="NCBI Taxonomy" id="4628"/>
    <lineage>
        <taxon>Eukaryota</taxon>
        <taxon>Viridiplantae</taxon>
        <taxon>Streptophyta</taxon>
        <taxon>Embryophyta</taxon>
        <taxon>Tracheophyta</taxon>
        <taxon>Spermatophyta</taxon>
        <taxon>Magnoliopsida</taxon>
        <taxon>Liliopsida</taxon>
        <taxon>Zingiberales</taxon>
        <taxon>Cannaceae</taxon>
        <taxon>Canna</taxon>
    </lineage>
</organism>
<sequence>MKLWIQILATALPGAAAIILLISVVYCCYRHRQLPPTMVNPHSIESLPDAEIQSLRGHHHHHHNRQAIKVESPFRWQNDSELAAESADKGWSLFTSTTSSPSACDHFVLCETAFMQTVRLNPQDGRKTESTCNGDDSICTFRMRFPLPGPPLNGFSFPQVAYFEITILYLKLQQQPRSSRAGKRAEASTAREDDRARLINVNSVHEQSISSVIGRNSPIQQPKSIEREQGKGLVISLGLAKGDAVEDGSPPGTYPASIGFQADGSIYLDGMKLVPESEKTEWAVVNKVIGCGFDPRKKKVFFTVDSELVHVIRCTSDVYSAPLFPVMAADIDVMVLVNLGQREFKYDLANAHRTPNSSILAAIDYEDSQEQFPLDRMNAEWLQSREKVQSRKNTVNFNNDGTEFEADSDLFEISLT</sequence>
<dbReference type="Gene3D" id="2.60.120.920">
    <property type="match status" value="1"/>
</dbReference>
<accession>A0AAQ3QL12</accession>
<dbReference type="InterPro" id="IPR003877">
    <property type="entry name" value="SPRY_dom"/>
</dbReference>
<dbReference type="PANTHER" id="PTHR12864">
    <property type="entry name" value="RAN BINDING PROTEIN 9-RELATED"/>
    <property type="match status" value="1"/>
</dbReference>
<dbReference type="SUPFAM" id="SSF49899">
    <property type="entry name" value="Concanavalin A-like lectins/glucanases"/>
    <property type="match status" value="1"/>
</dbReference>
<evidence type="ECO:0000259" key="1">
    <source>
        <dbReference type="Pfam" id="PF00622"/>
    </source>
</evidence>
<dbReference type="InterPro" id="IPR050618">
    <property type="entry name" value="Ubq-SigPath_Reg"/>
</dbReference>
<name>A0AAQ3QL12_9LILI</name>
<dbReference type="Proteomes" id="UP001327560">
    <property type="component" value="Chromosome 7"/>
</dbReference>
<evidence type="ECO:0000313" key="3">
    <source>
        <dbReference type="Proteomes" id="UP001327560"/>
    </source>
</evidence>
<keyword evidence="3" id="KW-1185">Reference proteome</keyword>
<dbReference type="Pfam" id="PF00622">
    <property type="entry name" value="SPRY"/>
    <property type="match status" value="1"/>
</dbReference>
<dbReference type="EMBL" id="CP136896">
    <property type="protein sequence ID" value="WOL15194.1"/>
    <property type="molecule type" value="Genomic_DNA"/>
</dbReference>
<evidence type="ECO:0000313" key="2">
    <source>
        <dbReference type="EMBL" id="WOL15194.1"/>
    </source>
</evidence>
<proteinExistence type="predicted"/>
<dbReference type="AlphaFoldDB" id="A0AAQ3QL12"/>
<feature type="domain" description="SPRY" evidence="1">
    <location>
        <begin position="231"/>
        <end position="341"/>
    </location>
</feature>
<reference evidence="2 3" key="1">
    <citation type="submission" date="2023-10" db="EMBL/GenBank/DDBJ databases">
        <title>Chromosome-scale genome assembly provides insights into flower coloration mechanisms of Canna indica.</title>
        <authorList>
            <person name="Li C."/>
        </authorList>
    </citation>
    <scope>NUCLEOTIDE SEQUENCE [LARGE SCALE GENOMIC DNA]</scope>
    <source>
        <tissue evidence="2">Flower</tissue>
    </source>
</reference>